<dbReference type="InterPro" id="IPR002549">
    <property type="entry name" value="AI-2E-like"/>
</dbReference>
<evidence type="ECO:0000256" key="4">
    <source>
        <dbReference type="ARBA" id="ARBA00022989"/>
    </source>
</evidence>
<evidence type="ECO:0000313" key="8">
    <source>
        <dbReference type="EMBL" id="RVU38132.1"/>
    </source>
</evidence>
<evidence type="ECO:0000256" key="1">
    <source>
        <dbReference type="ARBA" id="ARBA00004141"/>
    </source>
</evidence>
<dbReference type="AlphaFoldDB" id="A0A437QUE5"/>
<feature type="transmembrane region" description="Helical" evidence="7">
    <location>
        <begin position="345"/>
        <end position="366"/>
    </location>
</feature>
<dbReference type="EMBL" id="SADE01000001">
    <property type="protein sequence ID" value="RVU38132.1"/>
    <property type="molecule type" value="Genomic_DNA"/>
</dbReference>
<dbReference type="Proteomes" id="UP000287447">
    <property type="component" value="Unassembled WGS sequence"/>
</dbReference>
<evidence type="ECO:0000256" key="3">
    <source>
        <dbReference type="ARBA" id="ARBA00022692"/>
    </source>
</evidence>
<evidence type="ECO:0000313" key="9">
    <source>
        <dbReference type="Proteomes" id="UP000287447"/>
    </source>
</evidence>
<dbReference type="OrthoDB" id="9799225at2"/>
<dbReference type="GO" id="GO:0055085">
    <property type="term" value="P:transmembrane transport"/>
    <property type="evidence" value="ECO:0007669"/>
    <property type="project" value="TreeGrafter"/>
</dbReference>
<keyword evidence="3 7" id="KW-0812">Transmembrane</keyword>
<comment type="subcellular location">
    <subcellularLocation>
        <location evidence="1">Membrane</location>
        <topology evidence="1">Multi-pass membrane protein</topology>
    </subcellularLocation>
</comment>
<feature type="transmembrane region" description="Helical" evidence="7">
    <location>
        <begin position="180"/>
        <end position="202"/>
    </location>
</feature>
<protein>
    <submittedName>
        <fullName evidence="8">AI-2E family transporter</fullName>
    </submittedName>
</protein>
<reference evidence="9" key="1">
    <citation type="submission" date="2019-01" db="EMBL/GenBank/DDBJ databases">
        <title>Gri0909 isolated from a small marine red alga.</title>
        <authorList>
            <person name="Kim J."/>
            <person name="Jeong S.E."/>
            <person name="Jeon C.O."/>
        </authorList>
    </citation>
    <scope>NUCLEOTIDE SEQUENCE [LARGE SCALE GENOMIC DNA]</scope>
    <source>
        <strain evidence="9">Gri0909</strain>
    </source>
</reference>
<dbReference type="RefSeq" id="WP_127763504.1">
    <property type="nucleotide sequence ID" value="NZ_SADE01000001.1"/>
</dbReference>
<dbReference type="PANTHER" id="PTHR21716">
    <property type="entry name" value="TRANSMEMBRANE PROTEIN"/>
    <property type="match status" value="1"/>
</dbReference>
<dbReference type="GO" id="GO:0016020">
    <property type="term" value="C:membrane"/>
    <property type="evidence" value="ECO:0007669"/>
    <property type="project" value="UniProtKB-SubCell"/>
</dbReference>
<feature type="transmembrane region" description="Helical" evidence="7">
    <location>
        <begin position="236"/>
        <end position="258"/>
    </location>
</feature>
<feature type="transmembrane region" description="Helical" evidence="7">
    <location>
        <begin position="67"/>
        <end position="85"/>
    </location>
</feature>
<comment type="caution">
    <text evidence="8">The sequence shown here is derived from an EMBL/GenBank/DDBJ whole genome shotgun (WGS) entry which is preliminary data.</text>
</comment>
<evidence type="ECO:0000256" key="2">
    <source>
        <dbReference type="ARBA" id="ARBA00009773"/>
    </source>
</evidence>
<gene>
    <name evidence="8" type="ORF">EOI86_02175</name>
</gene>
<feature type="transmembrane region" description="Helical" evidence="7">
    <location>
        <begin position="92"/>
        <end position="113"/>
    </location>
</feature>
<keyword evidence="5 7" id="KW-0472">Membrane</keyword>
<feature type="region of interest" description="Disordered" evidence="6">
    <location>
        <begin position="1"/>
        <end position="30"/>
    </location>
</feature>
<accession>A0A437QUE5</accession>
<proteinExistence type="inferred from homology"/>
<feature type="transmembrane region" description="Helical" evidence="7">
    <location>
        <begin position="264"/>
        <end position="294"/>
    </location>
</feature>
<name>A0A437QUE5_9PROT</name>
<sequence length="393" mass="42655">MQPTGESAGTDGAGPDIQPQQPPSAAPGQKEVNAQDINDWQRKAVYGLFGLAAAYTLYFAAELVLPILFAVYLSLVLSPVIIGLRRVGLPDWLGAAVVLFGLLSSLFVAFHLLAEPASDWISRIPSAVREIEYRVWPFRETIEEAKEASEKINELARVSPKDERSVVVGDTSLSDLLLSYTWQTIAQTGITLALLFFLLSGGRRAVTDILRRVARQDRRRQLSQLFISVQTKAAHYLATVALIQFTVGCLTAAAMAAWGMPNALLWGAMAFVLGFIPYLGPVVTTGAIGIAALLTFHDWLSILAPPLTYAAITAGEGYFISPTILGRRFTLHPISVFLSMLAWTWLWGVAGALLAVPILITANAVIKEWHAMRTEDLEAEGNENEAPQAASPT</sequence>
<keyword evidence="4 7" id="KW-1133">Transmembrane helix</keyword>
<dbReference type="Pfam" id="PF01594">
    <property type="entry name" value="AI-2E_transport"/>
    <property type="match status" value="1"/>
</dbReference>
<keyword evidence="9" id="KW-1185">Reference proteome</keyword>
<dbReference type="PANTHER" id="PTHR21716:SF16">
    <property type="entry name" value="BLL1467 PROTEIN"/>
    <property type="match status" value="1"/>
</dbReference>
<organism evidence="8 9">
    <name type="scientific">Hwanghaeella grinnelliae</name>
    <dbReference type="NCBI Taxonomy" id="2500179"/>
    <lineage>
        <taxon>Bacteria</taxon>
        <taxon>Pseudomonadati</taxon>
        <taxon>Pseudomonadota</taxon>
        <taxon>Alphaproteobacteria</taxon>
        <taxon>Rhodospirillales</taxon>
        <taxon>Rhodospirillaceae</taxon>
        <taxon>Hwanghaeella</taxon>
    </lineage>
</organism>
<feature type="transmembrane region" description="Helical" evidence="7">
    <location>
        <begin position="44"/>
        <end position="61"/>
    </location>
</feature>
<evidence type="ECO:0000256" key="5">
    <source>
        <dbReference type="ARBA" id="ARBA00023136"/>
    </source>
</evidence>
<comment type="similarity">
    <text evidence="2">Belongs to the autoinducer-2 exporter (AI-2E) (TC 2.A.86) family.</text>
</comment>
<evidence type="ECO:0000256" key="7">
    <source>
        <dbReference type="SAM" id="Phobius"/>
    </source>
</evidence>
<evidence type="ECO:0000256" key="6">
    <source>
        <dbReference type="SAM" id="MobiDB-lite"/>
    </source>
</evidence>
<feature type="transmembrane region" description="Helical" evidence="7">
    <location>
        <begin position="306"/>
        <end position="325"/>
    </location>
</feature>